<dbReference type="SUPFAM" id="SSF54928">
    <property type="entry name" value="RNA-binding domain, RBD"/>
    <property type="match status" value="1"/>
</dbReference>
<evidence type="ECO:0000256" key="3">
    <source>
        <dbReference type="PROSITE-ProRule" id="PRU00176"/>
    </source>
</evidence>
<keyword evidence="2" id="KW-0663">Pyridoxal phosphate</keyword>
<dbReference type="PANTHER" id="PTHR11808">
    <property type="entry name" value="TRANS-SULFURATION ENZYME FAMILY MEMBER"/>
    <property type="match status" value="1"/>
</dbReference>
<dbReference type="InterPro" id="IPR035979">
    <property type="entry name" value="RBD_domain_sf"/>
</dbReference>
<dbReference type="PANTHER" id="PTHR11808:SF35">
    <property type="entry name" value="CYSTATHIONINE GAMMA-SYNTHASE (AFU_ORTHOLOGUE AFUA_7G01590)"/>
    <property type="match status" value="1"/>
</dbReference>
<dbReference type="GO" id="GO:0016846">
    <property type="term" value="F:carbon-sulfur lyase activity"/>
    <property type="evidence" value="ECO:0007669"/>
    <property type="project" value="TreeGrafter"/>
</dbReference>
<dbReference type="Pfam" id="PF01053">
    <property type="entry name" value="Cys_Met_Meta_PP"/>
    <property type="match status" value="1"/>
</dbReference>
<dbReference type="STRING" id="47428.A0A284QZS7"/>
<dbReference type="Gene3D" id="3.30.70.330">
    <property type="match status" value="2"/>
</dbReference>
<proteinExistence type="predicted"/>
<protein>
    <recommendedName>
        <fullName evidence="4">RRM domain-containing protein</fullName>
    </recommendedName>
</protein>
<dbReference type="EMBL" id="FUEG01000003">
    <property type="protein sequence ID" value="SJL01949.1"/>
    <property type="molecule type" value="Genomic_DNA"/>
</dbReference>
<gene>
    <name evidence="5" type="ORF">ARMOST_05273</name>
</gene>
<dbReference type="SUPFAM" id="SSF53383">
    <property type="entry name" value="PLP-dependent transferases"/>
    <property type="match status" value="1"/>
</dbReference>
<evidence type="ECO:0000313" key="5">
    <source>
        <dbReference type="EMBL" id="SJL01949.1"/>
    </source>
</evidence>
<dbReference type="InterPro" id="IPR015422">
    <property type="entry name" value="PyrdxlP-dep_Trfase_small"/>
</dbReference>
<feature type="domain" description="RRM" evidence="4">
    <location>
        <begin position="387"/>
        <end position="459"/>
    </location>
</feature>
<dbReference type="Gene3D" id="3.40.640.10">
    <property type="entry name" value="Type I PLP-dependent aspartate aminotransferase-like (Major domain)"/>
    <property type="match status" value="1"/>
</dbReference>
<evidence type="ECO:0000256" key="1">
    <source>
        <dbReference type="ARBA" id="ARBA00001933"/>
    </source>
</evidence>
<dbReference type="SMART" id="SM00360">
    <property type="entry name" value="RRM"/>
    <property type="match status" value="2"/>
</dbReference>
<sequence>MSPKLSGTVLIHGDGAIHPIGGAEVAPSISVSSTFKASSPEERLDNVDFKNPERHVYSRYTQDVSTRAEHILSKINDGHAITYASGLSAAYAALVFFKPKRVAINGGYFGCHATIEVYSKSRDTNLEMIDLDDEFQPGDLCWLETPLNPTGEDISYYADKVHKAGGKLLVDSTFAPPPLQYPFKWGANCILHSATKYFGGHSDLLGGVLVVKTLDEWTTLQHDRTYLGNVLGSLEAWLLLRSLRTLHLRVPRQSETATILAKWLQSAERTPAGQTFDGVPGGLVTKVWHSSLQTKDARGFQPKHQLEGGWNGTFAIQLATPEQAIQLPHTVKYFVAATSLGGVESLIEYRARADVREDPRLIRISVGVEDVEDLKDGLRIGLQKRIRFISVPDLPETASEDEIKAFLAPYGKITEVKIVSGHTYGFVEFESPDDAKIVLETFKEKDFLCKRITIEFAHPLRKDVAALADASNFAAADRAPSSRGVMRFPVAVTGIPRHVCWQELKDFGRLSGQHVAYCDIERKNRSKGFIEFSSFEEAEIAAEKLNGKVLGGARVKVSTKKLERSPTREVLLLYGVTPQLWARTTDVGRLALLTTIAPFQCAIPPPYAHTPPVHHITRTQDRTRPAFKTDIPSQNIPEKIRGTMHIDMNERNGAAIMATITIITTMPLDILPRIIIIYLQIVMTQNIVGGTTT</sequence>
<keyword evidence="3" id="KW-0694">RNA-binding</keyword>
<dbReference type="InterPro" id="IPR015424">
    <property type="entry name" value="PyrdxlP-dep_Trfase"/>
</dbReference>
<feature type="domain" description="RRM" evidence="4">
    <location>
        <begin position="488"/>
        <end position="562"/>
    </location>
</feature>
<dbReference type="GO" id="GO:0003723">
    <property type="term" value="F:RNA binding"/>
    <property type="evidence" value="ECO:0007669"/>
    <property type="project" value="UniProtKB-UniRule"/>
</dbReference>
<dbReference type="GO" id="GO:0030170">
    <property type="term" value="F:pyridoxal phosphate binding"/>
    <property type="evidence" value="ECO:0007669"/>
    <property type="project" value="InterPro"/>
</dbReference>
<dbReference type="GO" id="GO:0019346">
    <property type="term" value="P:transsulfuration"/>
    <property type="evidence" value="ECO:0007669"/>
    <property type="project" value="InterPro"/>
</dbReference>
<dbReference type="InterPro" id="IPR000504">
    <property type="entry name" value="RRM_dom"/>
</dbReference>
<comment type="cofactor">
    <cofactor evidence="1">
        <name>pyridoxal 5'-phosphate</name>
        <dbReference type="ChEBI" id="CHEBI:597326"/>
    </cofactor>
</comment>
<organism evidence="5 6">
    <name type="scientific">Armillaria ostoyae</name>
    <name type="common">Armillaria root rot fungus</name>
    <dbReference type="NCBI Taxonomy" id="47428"/>
    <lineage>
        <taxon>Eukaryota</taxon>
        <taxon>Fungi</taxon>
        <taxon>Dikarya</taxon>
        <taxon>Basidiomycota</taxon>
        <taxon>Agaricomycotina</taxon>
        <taxon>Agaricomycetes</taxon>
        <taxon>Agaricomycetidae</taxon>
        <taxon>Agaricales</taxon>
        <taxon>Marasmiineae</taxon>
        <taxon>Physalacriaceae</taxon>
        <taxon>Armillaria</taxon>
    </lineage>
</organism>
<dbReference type="CDD" id="cd00590">
    <property type="entry name" value="RRM_SF"/>
    <property type="match status" value="1"/>
</dbReference>
<evidence type="ECO:0000313" key="6">
    <source>
        <dbReference type="Proteomes" id="UP000219338"/>
    </source>
</evidence>
<dbReference type="OMA" id="CKRITIE"/>
<dbReference type="GO" id="GO:0005737">
    <property type="term" value="C:cytoplasm"/>
    <property type="evidence" value="ECO:0007669"/>
    <property type="project" value="TreeGrafter"/>
</dbReference>
<name>A0A284QZS7_ARMOS</name>
<dbReference type="PROSITE" id="PS50102">
    <property type="entry name" value="RRM"/>
    <property type="match status" value="2"/>
</dbReference>
<keyword evidence="6" id="KW-1185">Reference proteome</keyword>
<dbReference type="InterPro" id="IPR015421">
    <property type="entry name" value="PyrdxlP-dep_Trfase_major"/>
</dbReference>
<dbReference type="Proteomes" id="UP000219338">
    <property type="component" value="Unassembled WGS sequence"/>
</dbReference>
<accession>A0A284QZS7</accession>
<dbReference type="InterPro" id="IPR012677">
    <property type="entry name" value="Nucleotide-bd_a/b_plait_sf"/>
</dbReference>
<evidence type="ECO:0000256" key="2">
    <source>
        <dbReference type="ARBA" id="ARBA00022898"/>
    </source>
</evidence>
<evidence type="ECO:0000259" key="4">
    <source>
        <dbReference type="PROSITE" id="PS50102"/>
    </source>
</evidence>
<dbReference type="AlphaFoldDB" id="A0A284QZS7"/>
<dbReference type="Gene3D" id="3.90.1150.10">
    <property type="entry name" value="Aspartate Aminotransferase, domain 1"/>
    <property type="match status" value="1"/>
</dbReference>
<dbReference type="InterPro" id="IPR000277">
    <property type="entry name" value="Cys/Met-Metab_PyrdxlP-dep_enz"/>
</dbReference>
<dbReference type="OrthoDB" id="3512640at2759"/>
<dbReference type="Pfam" id="PF00076">
    <property type="entry name" value="RRM_1"/>
    <property type="match status" value="2"/>
</dbReference>
<reference evidence="6" key="1">
    <citation type="journal article" date="2017" name="Nat. Ecol. Evol.">
        <title>Genome expansion and lineage-specific genetic innovations in the forest pathogenic fungi Armillaria.</title>
        <authorList>
            <person name="Sipos G."/>
            <person name="Prasanna A.N."/>
            <person name="Walter M.C."/>
            <person name="O'Connor E."/>
            <person name="Balint B."/>
            <person name="Krizsan K."/>
            <person name="Kiss B."/>
            <person name="Hess J."/>
            <person name="Varga T."/>
            <person name="Slot J."/>
            <person name="Riley R."/>
            <person name="Boka B."/>
            <person name="Rigling D."/>
            <person name="Barry K."/>
            <person name="Lee J."/>
            <person name="Mihaltcheva S."/>
            <person name="LaButti K."/>
            <person name="Lipzen A."/>
            <person name="Waldron R."/>
            <person name="Moloney N.M."/>
            <person name="Sperisen C."/>
            <person name="Kredics L."/>
            <person name="Vagvoelgyi C."/>
            <person name="Patrignani A."/>
            <person name="Fitzpatrick D."/>
            <person name="Nagy I."/>
            <person name="Doyle S."/>
            <person name="Anderson J.B."/>
            <person name="Grigoriev I.V."/>
            <person name="Gueldener U."/>
            <person name="Muensterkoetter M."/>
            <person name="Nagy L.G."/>
        </authorList>
    </citation>
    <scope>NUCLEOTIDE SEQUENCE [LARGE SCALE GENOMIC DNA]</scope>
    <source>
        <strain evidence="6">C18/9</strain>
    </source>
</reference>